<evidence type="ECO:0000313" key="11">
    <source>
        <dbReference type="Proteomes" id="UP000252187"/>
    </source>
</evidence>
<feature type="transmembrane region" description="Helical" evidence="9">
    <location>
        <begin position="350"/>
        <end position="380"/>
    </location>
</feature>
<evidence type="ECO:0000256" key="2">
    <source>
        <dbReference type="ARBA" id="ARBA00022475"/>
    </source>
</evidence>
<evidence type="ECO:0000256" key="3">
    <source>
        <dbReference type="ARBA" id="ARBA00022679"/>
    </source>
</evidence>
<comment type="similarity">
    <text evidence="7">Belongs to the glycosyltransferase 87 family.</text>
</comment>
<sequence length="465" mass="49605">MRSATSTRPRARRSRSSASTGPARSDWRSSPATSVRGTDLARPGLTRPYPGRPHPVPDRKERYPMHTLPKPGSALRLAGLILTAAVITAVMVRAATEFMLDLQEFQDAGRALLAGADLYSEGFPTRSGFRFIYPPFGAVVFLPLAPLGATVAQLAWTAATVVAVWAILAMAASRLQLQGARTLALALTGVALLFEPVRANIGFGQINIFLFLMVTADVLGFTPRRARGVLLGLAAGIKITPAAFGVLFLVRRDWASLARAVGTVAATIGLGHLIRPAESWHFWTAEFFLTERGGTRHFVPNQALSGLLARARIPAEHLDPPVYGFFLLVAAAATWGAWRLTRDNRPVDALLLVALGVFIASPVAVTHHWSGVIIAIPLLLTARRRPVRIAVAVLVLTHLIGTHYAYALTAVDPAAHVLQWLIGNAQGVSGIAAFAMLLGDAALGGAPGRRQPIRSGAWNSASNLS</sequence>
<keyword evidence="4 9" id="KW-0812">Transmembrane</keyword>
<gene>
    <name evidence="10" type="ORF">DQ226_08730</name>
</gene>
<dbReference type="EMBL" id="QNTT01000019">
    <property type="protein sequence ID" value="RBA36354.1"/>
    <property type="molecule type" value="Genomic_DNA"/>
</dbReference>
<feature type="transmembrane region" description="Helical" evidence="9">
    <location>
        <begin position="320"/>
        <end position="338"/>
    </location>
</feature>
<feature type="transmembrane region" description="Helical" evidence="9">
    <location>
        <begin position="427"/>
        <end position="446"/>
    </location>
</feature>
<accession>A0A365PA33</accession>
<evidence type="ECO:0000256" key="7">
    <source>
        <dbReference type="ARBA" id="ARBA00024033"/>
    </source>
</evidence>
<comment type="caution">
    <text evidence="10">The sequence shown here is derived from an EMBL/GenBank/DDBJ whole genome shotgun (WGS) entry which is preliminary data.</text>
</comment>
<comment type="subcellular location">
    <subcellularLocation>
        <location evidence="1">Cell membrane</location>
        <topology evidence="1">Multi-pass membrane protein</topology>
    </subcellularLocation>
</comment>
<dbReference type="InterPro" id="IPR018584">
    <property type="entry name" value="GT87"/>
</dbReference>
<feature type="compositionally biased region" description="Basic and acidic residues" evidence="8">
    <location>
        <begin position="55"/>
        <end position="64"/>
    </location>
</feature>
<protein>
    <recommendedName>
        <fullName evidence="12">DUF2029 domain-containing protein</fullName>
    </recommendedName>
</protein>
<organism evidence="10 11">
    <name type="scientific">Dietzia maris</name>
    <dbReference type="NCBI Taxonomy" id="37915"/>
    <lineage>
        <taxon>Bacteria</taxon>
        <taxon>Bacillati</taxon>
        <taxon>Actinomycetota</taxon>
        <taxon>Actinomycetes</taxon>
        <taxon>Mycobacteriales</taxon>
        <taxon>Dietziaceae</taxon>
        <taxon>Dietzia</taxon>
    </lineage>
</organism>
<proteinExistence type="inferred from homology"/>
<evidence type="ECO:0000256" key="4">
    <source>
        <dbReference type="ARBA" id="ARBA00022692"/>
    </source>
</evidence>
<dbReference type="AlphaFoldDB" id="A0A365PA33"/>
<dbReference type="Pfam" id="PF09594">
    <property type="entry name" value="GT87"/>
    <property type="match status" value="1"/>
</dbReference>
<feature type="region of interest" description="Disordered" evidence="8">
    <location>
        <begin position="1"/>
        <end position="64"/>
    </location>
</feature>
<evidence type="ECO:0000256" key="9">
    <source>
        <dbReference type="SAM" id="Phobius"/>
    </source>
</evidence>
<reference evidence="10 11" key="1">
    <citation type="submission" date="2018-06" db="EMBL/GenBank/DDBJ databases">
        <title>Whole genome sequencing of four bacterial strains from South Shetland trench revealing bio-synthetic gene clusters.</title>
        <authorList>
            <person name="Abdel-Mageed W.M."/>
            <person name="Lehri B."/>
            <person name="Jarmusch S.A."/>
            <person name="Miranda K."/>
            <person name="Goodfellow M."/>
            <person name="Jaspars M."/>
            <person name="Karlyshev A.V."/>
        </authorList>
    </citation>
    <scope>NUCLEOTIDE SEQUENCE [LARGE SCALE GENOMIC DNA]</scope>
    <source>
        <strain evidence="10 11">SST1</strain>
    </source>
</reference>
<evidence type="ECO:0000256" key="6">
    <source>
        <dbReference type="ARBA" id="ARBA00023136"/>
    </source>
</evidence>
<feature type="transmembrane region" description="Helical" evidence="9">
    <location>
        <begin position="229"/>
        <end position="250"/>
    </location>
</feature>
<feature type="transmembrane region" description="Helical" evidence="9">
    <location>
        <begin position="180"/>
        <end position="197"/>
    </location>
</feature>
<dbReference type="GO" id="GO:0016758">
    <property type="term" value="F:hexosyltransferase activity"/>
    <property type="evidence" value="ECO:0007669"/>
    <property type="project" value="InterPro"/>
</dbReference>
<evidence type="ECO:0000313" key="10">
    <source>
        <dbReference type="EMBL" id="RBA36354.1"/>
    </source>
</evidence>
<feature type="transmembrane region" description="Helical" evidence="9">
    <location>
        <begin position="203"/>
        <end position="222"/>
    </location>
</feature>
<keyword evidence="3" id="KW-0808">Transferase</keyword>
<name>A0A365PA33_9ACTN</name>
<keyword evidence="6 9" id="KW-0472">Membrane</keyword>
<dbReference type="GO" id="GO:0005886">
    <property type="term" value="C:plasma membrane"/>
    <property type="evidence" value="ECO:0007669"/>
    <property type="project" value="UniProtKB-SubCell"/>
</dbReference>
<feature type="transmembrane region" description="Helical" evidence="9">
    <location>
        <begin position="74"/>
        <end position="95"/>
    </location>
</feature>
<feature type="transmembrane region" description="Helical" evidence="9">
    <location>
        <begin position="387"/>
        <end position="407"/>
    </location>
</feature>
<keyword evidence="2" id="KW-1003">Cell membrane</keyword>
<evidence type="ECO:0008006" key="12">
    <source>
        <dbReference type="Google" id="ProtNLM"/>
    </source>
</evidence>
<feature type="transmembrane region" description="Helical" evidence="9">
    <location>
        <begin position="144"/>
        <end position="168"/>
    </location>
</feature>
<dbReference type="Proteomes" id="UP000252187">
    <property type="component" value="Unassembled WGS sequence"/>
</dbReference>
<keyword evidence="5 9" id="KW-1133">Transmembrane helix</keyword>
<evidence type="ECO:0000256" key="1">
    <source>
        <dbReference type="ARBA" id="ARBA00004651"/>
    </source>
</evidence>
<evidence type="ECO:0000256" key="5">
    <source>
        <dbReference type="ARBA" id="ARBA00022989"/>
    </source>
</evidence>
<evidence type="ECO:0000256" key="8">
    <source>
        <dbReference type="SAM" id="MobiDB-lite"/>
    </source>
</evidence>